<dbReference type="PANTHER" id="PTHR12243:SF67">
    <property type="entry name" value="COREPRESSOR OF PANGOLIN, ISOFORM A-RELATED"/>
    <property type="match status" value="1"/>
</dbReference>
<accession>A0A131Y763</accession>
<dbReference type="AlphaFoldDB" id="A0A131Y763"/>
<feature type="domain" description="MADF" evidence="2">
    <location>
        <begin position="17"/>
        <end position="107"/>
    </location>
</feature>
<organism evidence="3">
    <name type="scientific">Ixodes ricinus</name>
    <name type="common">Common tick</name>
    <name type="synonym">Acarus ricinus</name>
    <dbReference type="NCBI Taxonomy" id="34613"/>
    <lineage>
        <taxon>Eukaryota</taxon>
        <taxon>Metazoa</taxon>
        <taxon>Ecdysozoa</taxon>
        <taxon>Arthropoda</taxon>
        <taxon>Chelicerata</taxon>
        <taxon>Arachnida</taxon>
        <taxon>Acari</taxon>
        <taxon>Parasitiformes</taxon>
        <taxon>Ixodida</taxon>
        <taxon>Ixodoidea</taxon>
        <taxon>Ixodidae</taxon>
        <taxon>Ixodinae</taxon>
        <taxon>Ixodes</taxon>
    </lineage>
</organism>
<dbReference type="Pfam" id="PF10545">
    <property type="entry name" value="MADF_DNA_bdg"/>
    <property type="match status" value="1"/>
</dbReference>
<dbReference type="InterPro" id="IPR006578">
    <property type="entry name" value="MADF-dom"/>
</dbReference>
<dbReference type="EMBL" id="GEFM01000502">
    <property type="protein sequence ID" value="JAP75294.1"/>
    <property type="molecule type" value="mRNA"/>
</dbReference>
<sequence length="259" mass="29350">IFAMADGTASRVRYNKRLIAEVEQRPSLWDSRSPKNRNVVTKNADWRRVATALNSSGKEVQRRWKNLRDTFLRRLRDSELSATSKDKAACVRWAYFHQMMFLKDVLDIRPTAFSGYVPKRPRAARTDAVPAQGDSWEVATDAEEPICETIIEVSNEPPTAPYDAPSPTDRVDLDECMTCEVQVARRPSPSPSPAASSTPEELPPKRRRLDDWDHFLVSLKRHLRCTPDYLVGSAQMHLLQMAVTYGAGRTPQALMPLDL</sequence>
<dbReference type="SMART" id="SM00595">
    <property type="entry name" value="MADF"/>
    <property type="match status" value="1"/>
</dbReference>
<reference evidence="3" key="1">
    <citation type="submission" date="2016-02" db="EMBL/GenBank/DDBJ databases">
        <title>RNAseq analyses of the midgut from blood- or serum-fed Ixodes ricinus ticks.</title>
        <authorList>
            <person name="Perner J."/>
            <person name="Provaznik J."/>
            <person name="Schrenkova J."/>
            <person name="Urbanova V."/>
            <person name="Ribeiro J.M."/>
            <person name="Kopacek P."/>
        </authorList>
    </citation>
    <scope>NUCLEOTIDE SEQUENCE</scope>
    <source>
        <tissue evidence="3">Gut</tissue>
    </source>
</reference>
<name>A0A131Y763_IXORI</name>
<evidence type="ECO:0000313" key="3">
    <source>
        <dbReference type="EMBL" id="JAP75294.1"/>
    </source>
</evidence>
<dbReference type="GO" id="GO:0005634">
    <property type="term" value="C:nucleus"/>
    <property type="evidence" value="ECO:0007669"/>
    <property type="project" value="TreeGrafter"/>
</dbReference>
<dbReference type="PROSITE" id="PS51029">
    <property type="entry name" value="MADF"/>
    <property type="match status" value="1"/>
</dbReference>
<dbReference type="GO" id="GO:0005667">
    <property type="term" value="C:transcription regulator complex"/>
    <property type="evidence" value="ECO:0007669"/>
    <property type="project" value="TreeGrafter"/>
</dbReference>
<evidence type="ECO:0000259" key="2">
    <source>
        <dbReference type="PROSITE" id="PS51029"/>
    </source>
</evidence>
<feature type="non-terminal residue" evidence="3">
    <location>
        <position position="1"/>
    </location>
</feature>
<feature type="region of interest" description="Disordered" evidence="1">
    <location>
        <begin position="183"/>
        <end position="206"/>
    </location>
</feature>
<evidence type="ECO:0000256" key="1">
    <source>
        <dbReference type="SAM" id="MobiDB-lite"/>
    </source>
</evidence>
<dbReference type="InterPro" id="IPR039353">
    <property type="entry name" value="TF_Adf1"/>
</dbReference>
<proteinExistence type="evidence at transcript level"/>
<protein>
    <submittedName>
        <fullName evidence="3">Putative alcohol dehydrogenase transcription factor myb/sant-like protein</fullName>
    </submittedName>
</protein>
<dbReference type="PANTHER" id="PTHR12243">
    <property type="entry name" value="MADF DOMAIN TRANSCRIPTION FACTOR"/>
    <property type="match status" value="1"/>
</dbReference>
<dbReference type="GO" id="GO:0006357">
    <property type="term" value="P:regulation of transcription by RNA polymerase II"/>
    <property type="evidence" value="ECO:0007669"/>
    <property type="project" value="TreeGrafter"/>
</dbReference>